<feature type="domain" description="Argininosuccinate lyase C-terminal" evidence="8">
    <location>
        <begin position="358"/>
        <end position="434"/>
    </location>
</feature>
<dbReference type="SUPFAM" id="SSF48557">
    <property type="entry name" value="L-aspartase-like"/>
    <property type="match status" value="1"/>
</dbReference>
<dbReference type="PRINTS" id="PR00149">
    <property type="entry name" value="FUMRATELYASE"/>
</dbReference>
<dbReference type="InterPro" id="IPR009049">
    <property type="entry name" value="Argininosuccinate_lyase"/>
</dbReference>
<dbReference type="EMBL" id="BAAADJ010000058">
    <property type="protein sequence ID" value="GAA0340520.1"/>
    <property type="molecule type" value="Genomic_DNA"/>
</dbReference>
<reference evidence="9 10" key="1">
    <citation type="journal article" date="2019" name="Int. J. Syst. Evol. Microbiol.">
        <title>The Global Catalogue of Microorganisms (GCM) 10K type strain sequencing project: providing services to taxonomists for standard genome sequencing and annotation.</title>
        <authorList>
            <consortium name="The Broad Institute Genomics Platform"/>
            <consortium name="The Broad Institute Genome Sequencing Center for Infectious Disease"/>
            <person name="Wu L."/>
            <person name="Ma J."/>
        </authorList>
    </citation>
    <scope>NUCLEOTIDE SEQUENCE [LARGE SCALE GENOMIC DNA]</scope>
    <source>
        <strain evidence="9 10">JCM 9731</strain>
    </source>
</reference>
<evidence type="ECO:0000256" key="3">
    <source>
        <dbReference type="ARBA" id="ARBA00022571"/>
    </source>
</evidence>
<comment type="caution">
    <text evidence="9">The sequence shown here is derived from an EMBL/GenBank/DDBJ whole genome shotgun (WGS) entry which is preliminary data.</text>
</comment>
<dbReference type="Pfam" id="PF00206">
    <property type="entry name" value="Lyase_1"/>
    <property type="match status" value="1"/>
</dbReference>
<keyword evidence="3" id="KW-0055">Arginine biosynthesis</keyword>
<evidence type="ECO:0000256" key="1">
    <source>
        <dbReference type="ARBA" id="ARBA00004941"/>
    </source>
</evidence>
<dbReference type="RefSeq" id="WP_343801538.1">
    <property type="nucleotide sequence ID" value="NZ_BAAADJ010000058.1"/>
</dbReference>
<dbReference type="InterPro" id="IPR024083">
    <property type="entry name" value="Fumarase/histidase_N"/>
</dbReference>
<dbReference type="InterPro" id="IPR000362">
    <property type="entry name" value="Fumarate_lyase_fam"/>
</dbReference>
<dbReference type="EC" id="4.3.2.1" evidence="2 6"/>
<evidence type="ECO:0000256" key="5">
    <source>
        <dbReference type="ARBA" id="ARBA00023239"/>
    </source>
</evidence>
<evidence type="ECO:0000256" key="6">
    <source>
        <dbReference type="NCBIfam" id="TIGR00838"/>
    </source>
</evidence>
<feature type="domain" description="Fumarate lyase N-terminal" evidence="7">
    <location>
        <begin position="84"/>
        <end position="288"/>
    </location>
</feature>
<keyword evidence="10" id="KW-1185">Reference proteome</keyword>
<name>A0ABN0WKQ9_9BACI</name>
<evidence type="ECO:0000256" key="2">
    <source>
        <dbReference type="ARBA" id="ARBA00012338"/>
    </source>
</evidence>
<dbReference type="InterPro" id="IPR029419">
    <property type="entry name" value="Arg_succ_lyase_C"/>
</dbReference>
<dbReference type="Gene3D" id="1.10.275.10">
    <property type="entry name" value="Fumarase/aspartase (N-terminal domain)"/>
    <property type="match status" value="1"/>
</dbReference>
<accession>A0ABN0WKQ9</accession>
<dbReference type="Pfam" id="PF14698">
    <property type="entry name" value="ASL_C2"/>
    <property type="match status" value="1"/>
</dbReference>
<evidence type="ECO:0000256" key="4">
    <source>
        <dbReference type="ARBA" id="ARBA00022605"/>
    </source>
</evidence>
<evidence type="ECO:0000313" key="9">
    <source>
        <dbReference type="EMBL" id="GAA0340520.1"/>
    </source>
</evidence>
<dbReference type="InterPro" id="IPR008948">
    <property type="entry name" value="L-Aspartase-like"/>
</dbReference>
<organism evidence="9 10">
    <name type="scientific">Bacillus carboniphilus</name>
    <dbReference type="NCBI Taxonomy" id="86663"/>
    <lineage>
        <taxon>Bacteria</taxon>
        <taxon>Bacillati</taxon>
        <taxon>Bacillota</taxon>
        <taxon>Bacilli</taxon>
        <taxon>Bacillales</taxon>
        <taxon>Bacillaceae</taxon>
        <taxon>Bacillus</taxon>
    </lineage>
</organism>
<evidence type="ECO:0000259" key="8">
    <source>
        <dbReference type="Pfam" id="PF14698"/>
    </source>
</evidence>
<dbReference type="Gene3D" id="1.10.40.30">
    <property type="entry name" value="Fumarase/aspartase (C-terminal domain)"/>
    <property type="match status" value="1"/>
</dbReference>
<dbReference type="InterPro" id="IPR022761">
    <property type="entry name" value="Fumarate_lyase_N"/>
</dbReference>
<keyword evidence="5 9" id="KW-0456">Lyase</keyword>
<dbReference type="Gene3D" id="1.20.200.10">
    <property type="entry name" value="Fumarase/aspartase (Central domain)"/>
    <property type="match status" value="1"/>
</dbReference>
<dbReference type="PANTHER" id="PTHR43814">
    <property type="entry name" value="ARGININOSUCCINATE LYASE"/>
    <property type="match status" value="1"/>
</dbReference>
<comment type="pathway">
    <text evidence="1">Amino-acid biosynthesis; L-arginine biosynthesis; L-arginine from L-ornithine and carbamoyl phosphate: step 3/3.</text>
</comment>
<dbReference type="NCBIfam" id="TIGR00838">
    <property type="entry name" value="argH"/>
    <property type="match status" value="1"/>
</dbReference>
<dbReference type="PANTHER" id="PTHR43814:SF1">
    <property type="entry name" value="ARGININOSUCCINATE LYASE"/>
    <property type="match status" value="1"/>
</dbReference>
<evidence type="ECO:0000313" key="10">
    <source>
        <dbReference type="Proteomes" id="UP001500782"/>
    </source>
</evidence>
<protein>
    <recommendedName>
        <fullName evidence="2 6">Argininosuccinate lyase</fullName>
        <ecNumber evidence="2 6">4.3.2.1</ecNumber>
    </recommendedName>
</protein>
<gene>
    <name evidence="9" type="primary">argH_1</name>
    <name evidence="9" type="ORF">GCM10008967_33600</name>
</gene>
<proteinExistence type="predicted"/>
<sequence>MHGRSQVYVDTVLHPIYQFTKLEFLNYILQINMAHVMMLEKQKIIPKIDAEKMLLANHKILKEGFPKEYDPQFEDLFFMLEDQMKNHIGEELVGNMHIAFSRNDMDATMFRMHWRKKVTQWIEVVATLQQQILKIASEQKDTIMTAYTHNQQAQPTTVSHYLLAIASHLNRDMERGLNLLSRINESPMGAAALGTTGFPIDREYIAELLGFDKAMENSYDSIAAADYMLEIGTTLSIFLSTLSRFVYDLMFLATNEVNGIRLDASLVQTSSIMPQKRNPSSLEHTRSTISSTLGKLQGIFYLSHSVPFGDIVDIGDDIQPSIQEGINQSISITTLLTEILKNTTFNSEKLLNTCTSGFSTVTELADTLVRHHGFSFRLAHKVVQDYVRKLSEKDLDLKGGDFSLFREIVANVAGRDVQMSEGDYKKAIDPEHFIRLRAIKGGPNPNETERQRGYFDSKLTDVNQKLALLNQRFQQYEKRFYQFNQMDDVRGN</sequence>
<dbReference type="CDD" id="cd01359">
    <property type="entry name" value="Argininosuccinate_lyase"/>
    <property type="match status" value="1"/>
</dbReference>
<keyword evidence="4" id="KW-0028">Amino-acid biosynthesis</keyword>
<evidence type="ECO:0000259" key="7">
    <source>
        <dbReference type="Pfam" id="PF00206"/>
    </source>
</evidence>
<dbReference type="Proteomes" id="UP001500782">
    <property type="component" value="Unassembled WGS sequence"/>
</dbReference>
<dbReference type="PRINTS" id="PR00145">
    <property type="entry name" value="ARGSUCLYASE"/>
</dbReference>
<dbReference type="GO" id="GO:0016829">
    <property type="term" value="F:lyase activity"/>
    <property type="evidence" value="ECO:0007669"/>
    <property type="project" value="UniProtKB-KW"/>
</dbReference>